<feature type="chain" id="PRO_5012504836" evidence="2">
    <location>
        <begin position="29"/>
        <end position="175"/>
    </location>
</feature>
<evidence type="ECO:0000256" key="1">
    <source>
        <dbReference type="SAM" id="MobiDB-lite"/>
    </source>
</evidence>
<feature type="compositionally biased region" description="Polar residues" evidence="1">
    <location>
        <begin position="46"/>
        <end position="55"/>
    </location>
</feature>
<feature type="signal peptide" evidence="2">
    <location>
        <begin position="1"/>
        <end position="28"/>
    </location>
</feature>
<evidence type="ECO:0000313" key="4">
    <source>
        <dbReference type="Proteomes" id="UP000186309"/>
    </source>
</evidence>
<keyword evidence="2" id="KW-0732">Signal</keyword>
<protein>
    <submittedName>
        <fullName evidence="3">Uncharacterized protein</fullName>
    </submittedName>
</protein>
<proteinExistence type="predicted"/>
<keyword evidence="4" id="KW-1185">Reference proteome</keyword>
<accession>A0A1U7CWN2</accession>
<organism evidence="3 4">
    <name type="scientific">Paludisphaera borealis</name>
    <dbReference type="NCBI Taxonomy" id="1387353"/>
    <lineage>
        <taxon>Bacteria</taxon>
        <taxon>Pseudomonadati</taxon>
        <taxon>Planctomycetota</taxon>
        <taxon>Planctomycetia</taxon>
        <taxon>Isosphaerales</taxon>
        <taxon>Isosphaeraceae</taxon>
        <taxon>Paludisphaera</taxon>
    </lineage>
</organism>
<dbReference type="RefSeq" id="WP_076349703.1">
    <property type="nucleotide sequence ID" value="NZ_CP019082.1"/>
</dbReference>
<evidence type="ECO:0000313" key="3">
    <source>
        <dbReference type="EMBL" id="APW63345.1"/>
    </source>
</evidence>
<dbReference type="AlphaFoldDB" id="A0A1U7CWN2"/>
<gene>
    <name evidence="3" type="ORF">BSF38_04909</name>
</gene>
<evidence type="ECO:0000256" key="2">
    <source>
        <dbReference type="SAM" id="SignalP"/>
    </source>
</evidence>
<sequence length="175" mass="19037">MTLARLRIRWLPAVAVAAALWAAPAAFGQTAPPPPPPIAGESPLASTGTTKNPNVYPSYVRPQAHYQQHRRSVVQHYPYPYPGYYHGDETAGFRNPSGAGRYAEYYPAGDRFQVENDPVRTARFDQGGGAPDRSEQLAAEQIGIQRGNSIQGHIDNYARPAFGYGFGVGGFGGFW</sequence>
<reference evidence="4" key="1">
    <citation type="submission" date="2016-12" db="EMBL/GenBank/DDBJ databases">
        <title>Comparative genomics of four Isosphaeraceae planctomycetes: a common pool of plasmids and glycoside hydrolase genes.</title>
        <authorList>
            <person name="Ivanova A."/>
        </authorList>
    </citation>
    <scope>NUCLEOTIDE SEQUENCE [LARGE SCALE GENOMIC DNA]</scope>
    <source>
        <strain evidence="4">PX4</strain>
    </source>
</reference>
<dbReference type="EMBL" id="CP019082">
    <property type="protein sequence ID" value="APW63345.1"/>
    <property type="molecule type" value="Genomic_DNA"/>
</dbReference>
<dbReference type="OrthoDB" id="289518at2"/>
<name>A0A1U7CWN2_9BACT</name>
<dbReference type="Proteomes" id="UP000186309">
    <property type="component" value="Chromosome"/>
</dbReference>
<feature type="region of interest" description="Disordered" evidence="1">
    <location>
        <begin position="32"/>
        <end position="57"/>
    </location>
</feature>
<dbReference type="KEGG" id="pbor:BSF38_04909"/>